<dbReference type="InterPro" id="IPR036388">
    <property type="entry name" value="WH-like_DNA-bd_sf"/>
</dbReference>
<dbReference type="GO" id="GO:0006351">
    <property type="term" value="P:DNA-templated transcription"/>
    <property type="evidence" value="ECO:0007669"/>
    <property type="project" value="TreeGrafter"/>
</dbReference>
<dbReference type="InterPro" id="IPR000847">
    <property type="entry name" value="LysR_HTH_N"/>
</dbReference>
<evidence type="ECO:0000313" key="6">
    <source>
        <dbReference type="EMBL" id="EYF01580.1"/>
    </source>
</evidence>
<dbReference type="PROSITE" id="PS50931">
    <property type="entry name" value="HTH_LYSR"/>
    <property type="match status" value="1"/>
</dbReference>
<name>A0A017SYB7_9BACT</name>
<keyword evidence="3" id="KW-0238">DNA-binding</keyword>
<evidence type="ECO:0000256" key="3">
    <source>
        <dbReference type="ARBA" id="ARBA00023125"/>
    </source>
</evidence>
<keyword evidence="7" id="KW-1185">Reference proteome</keyword>
<dbReference type="Gene3D" id="1.10.10.10">
    <property type="entry name" value="Winged helix-like DNA-binding domain superfamily/Winged helix DNA-binding domain"/>
    <property type="match status" value="1"/>
</dbReference>
<accession>A0A017SYB7</accession>
<keyword evidence="4" id="KW-0804">Transcription</keyword>
<dbReference type="SUPFAM" id="SSF46785">
    <property type="entry name" value="Winged helix' DNA-binding domain"/>
    <property type="match status" value="1"/>
</dbReference>
<evidence type="ECO:0000256" key="2">
    <source>
        <dbReference type="ARBA" id="ARBA00023015"/>
    </source>
</evidence>
<sequence>MARPSLADLTAFAAIVTHRSFRKAADGLGLSPSTLSHMMRTLERNMGVRLLHRTTRSVSTTEAGERLVAHLQPVLRDLDRALEEVNAFRARPSGTLRINASEGAAQILLRTVVPTFLDRYPEMALDLVTEGKLVDIVEGGFDAGIRLGEALPKDMIAVRLREEMRFLAVASPAYLAKHGTPQTPDDLQHHACIRMRMPSGKLYRWEFEKHGQELSVEVPGPLTLDHTELMAECAVDGLGIAFVPDPTAQPHLDAGKLVTVLSDWCPPIPGLFLYYPAGRHVPAGLRAFIDVLKEVVR</sequence>
<dbReference type="Gene3D" id="3.40.190.290">
    <property type="match status" value="1"/>
</dbReference>
<dbReference type="GO" id="GO:0043565">
    <property type="term" value="F:sequence-specific DNA binding"/>
    <property type="evidence" value="ECO:0007669"/>
    <property type="project" value="TreeGrafter"/>
</dbReference>
<dbReference type="PANTHER" id="PTHR30537:SF1">
    <property type="entry name" value="HTH-TYPE TRANSCRIPTIONAL REGULATOR PGRR"/>
    <property type="match status" value="1"/>
</dbReference>
<dbReference type="eggNOG" id="COG0583">
    <property type="taxonomic scope" value="Bacteria"/>
</dbReference>
<evidence type="ECO:0000313" key="7">
    <source>
        <dbReference type="Proteomes" id="UP000019678"/>
    </source>
</evidence>
<dbReference type="CDD" id="cd08474">
    <property type="entry name" value="PBP2_CrgA_like_5"/>
    <property type="match status" value="1"/>
</dbReference>
<dbReference type="SUPFAM" id="SSF53850">
    <property type="entry name" value="Periplasmic binding protein-like II"/>
    <property type="match status" value="1"/>
</dbReference>
<gene>
    <name evidence="6" type="ORF">CAP_8020</name>
</gene>
<feature type="domain" description="HTH lysR-type" evidence="5">
    <location>
        <begin position="4"/>
        <end position="61"/>
    </location>
</feature>
<dbReference type="Pfam" id="PF00126">
    <property type="entry name" value="HTH_1"/>
    <property type="match status" value="1"/>
</dbReference>
<evidence type="ECO:0000256" key="1">
    <source>
        <dbReference type="ARBA" id="ARBA00009437"/>
    </source>
</evidence>
<dbReference type="GO" id="GO:0003700">
    <property type="term" value="F:DNA-binding transcription factor activity"/>
    <property type="evidence" value="ECO:0007669"/>
    <property type="project" value="InterPro"/>
</dbReference>
<reference evidence="6 7" key="1">
    <citation type="submission" date="2013-05" db="EMBL/GenBank/DDBJ databases">
        <title>Genome assembly of Chondromyces apiculatus DSM 436.</title>
        <authorList>
            <person name="Sharma G."/>
            <person name="Khatri I."/>
            <person name="Kaur C."/>
            <person name="Mayilraj S."/>
            <person name="Subramanian S."/>
        </authorList>
    </citation>
    <scope>NUCLEOTIDE SEQUENCE [LARGE SCALE GENOMIC DNA]</scope>
    <source>
        <strain evidence="6 7">DSM 436</strain>
    </source>
</reference>
<dbReference type="OrthoDB" id="5416547at2"/>
<dbReference type="InterPro" id="IPR036390">
    <property type="entry name" value="WH_DNA-bd_sf"/>
</dbReference>
<dbReference type="InterPro" id="IPR005119">
    <property type="entry name" value="LysR_subst-bd"/>
</dbReference>
<dbReference type="AlphaFoldDB" id="A0A017SYB7"/>
<dbReference type="EMBL" id="ASRX01000077">
    <property type="protein sequence ID" value="EYF01580.1"/>
    <property type="molecule type" value="Genomic_DNA"/>
</dbReference>
<evidence type="ECO:0000256" key="4">
    <source>
        <dbReference type="ARBA" id="ARBA00023163"/>
    </source>
</evidence>
<evidence type="ECO:0000259" key="5">
    <source>
        <dbReference type="PROSITE" id="PS50931"/>
    </source>
</evidence>
<dbReference type="RefSeq" id="WP_044249113.1">
    <property type="nucleotide sequence ID" value="NZ_ASRX01000077.1"/>
</dbReference>
<dbReference type="PANTHER" id="PTHR30537">
    <property type="entry name" value="HTH-TYPE TRANSCRIPTIONAL REGULATOR"/>
    <property type="match status" value="1"/>
</dbReference>
<organism evidence="6 7">
    <name type="scientific">Chondromyces apiculatus DSM 436</name>
    <dbReference type="NCBI Taxonomy" id="1192034"/>
    <lineage>
        <taxon>Bacteria</taxon>
        <taxon>Pseudomonadati</taxon>
        <taxon>Myxococcota</taxon>
        <taxon>Polyangia</taxon>
        <taxon>Polyangiales</taxon>
        <taxon>Polyangiaceae</taxon>
        <taxon>Chondromyces</taxon>
    </lineage>
</organism>
<comment type="similarity">
    <text evidence="1">Belongs to the LysR transcriptional regulatory family.</text>
</comment>
<comment type="caution">
    <text evidence="6">The sequence shown here is derived from an EMBL/GenBank/DDBJ whole genome shotgun (WGS) entry which is preliminary data.</text>
</comment>
<dbReference type="FunFam" id="1.10.10.10:FF:000001">
    <property type="entry name" value="LysR family transcriptional regulator"/>
    <property type="match status" value="1"/>
</dbReference>
<dbReference type="InterPro" id="IPR058163">
    <property type="entry name" value="LysR-type_TF_proteobact-type"/>
</dbReference>
<protein>
    <submittedName>
        <fullName evidence="6">Transcriptional regulator, LysR family</fullName>
    </submittedName>
</protein>
<dbReference type="Proteomes" id="UP000019678">
    <property type="component" value="Unassembled WGS sequence"/>
</dbReference>
<keyword evidence="2" id="KW-0805">Transcription regulation</keyword>
<dbReference type="Pfam" id="PF03466">
    <property type="entry name" value="LysR_substrate"/>
    <property type="match status" value="1"/>
</dbReference>
<proteinExistence type="inferred from homology"/>
<dbReference type="STRING" id="1192034.CAP_8020"/>